<feature type="chain" id="PRO_5038488114" evidence="2">
    <location>
        <begin position="21"/>
        <end position="464"/>
    </location>
</feature>
<evidence type="ECO:0000313" key="4">
    <source>
        <dbReference type="Proteomes" id="UP000263014"/>
    </source>
</evidence>
<evidence type="ECO:0000256" key="2">
    <source>
        <dbReference type="SAM" id="SignalP"/>
    </source>
</evidence>
<evidence type="ECO:0000313" key="3">
    <source>
        <dbReference type="EMBL" id="RGI95531.1"/>
    </source>
</evidence>
<dbReference type="InterPro" id="IPR006059">
    <property type="entry name" value="SBP"/>
</dbReference>
<comment type="caution">
    <text evidence="3">The sequence shown here is derived from an EMBL/GenBank/DDBJ whole genome shotgun (WGS) entry which is preliminary data.</text>
</comment>
<accession>A0A374NYR2</accession>
<dbReference type="PROSITE" id="PS51257">
    <property type="entry name" value="PROKAR_LIPOPROTEIN"/>
    <property type="match status" value="1"/>
</dbReference>
<feature type="signal peptide" evidence="2">
    <location>
        <begin position="1"/>
        <end position="20"/>
    </location>
</feature>
<keyword evidence="2" id="KW-0732">Signal</keyword>
<organism evidence="3 4">
    <name type="scientific">Hungatella hathewayi</name>
    <dbReference type="NCBI Taxonomy" id="154046"/>
    <lineage>
        <taxon>Bacteria</taxon>
        <taxon>Bacillati</taxon>
        <taxon>Bacillota</taxon>
        <taxon>Clostridia</taxon>
        <taxon>Lachnospirales</taxon>
        <taxon>Lachnospiraceae</taxon>
        <taxon>Hungatella</taxon>
    </lineage>
</organism>
<dbReference type="Pfam" id="PF01547">
    <property type="entry name" value="SBP_bac_1"/>
    <property type="match status" value="1"/>
</dbReference>
<dbReference type="EMBL" id="QSON01000030">
    <property type="protein sequence ID" value="RGI95531.1"/>
    <property type="molecule type" value="Genomic_DNA"/>
</dbReference>
<feature type="compositionally biased region" description="Low complexity" evidence="1">
    <location>
        <begin position="27"/>
        <end position="38"/>
    </location>
</feature>
<evidence type="ECO:0000256" key="1">
    <source>
        <dbReference type="SAM" id="MobiDB-lite"/>
    </source>
</evidence>
<dbReference type="RefSeq" id="WP_117621524.1">
    <property type="nucleotide sequence ID" value="NZ_CACRUH010000046.1"/>
</dbReference>
<gene>
    <name evidence="3" type="ORF">DXD79_31760</name>
</gene>
<protein>
    <submittedName>
        <fullName evidence="3">Extracellular solute-binding protein</fullName>
    </submittedName>
</protein>
<dbReference type="Gene3D" id="3.40.190.10">
    <property type="entry name" value="Periplasmic binding protein-like II"/>
    <property type="match status" value="2"/>
</dbReference>
<reference evidence="3 4" key="1">
    <citation type="submission" date="2018-08" db="EMBL/GenBank/DDBJ databases">
        <title>A genome reference for cultivated species of the human gut microbiota.</title>
        <authorList>
            <person name="Zou Y."/>
            <person name="Xue W."/>
            <person name="Luo G."/>
        </authorList>
    </citation>
    <scope>NUCLEOTIDE SEQUENCE [LARGE SCALE GENOMIC DNA]</scope>
    <source>
        <strain evidence="3 4">TM09-12</strain>
    </source>
</reference>
<sequence length="464" mass="50753">MKRRTIALMMAAAVAAGSMTGCGSSKTEQTNPETEQTTAKAEVKDTETETSGEGETEAKAEDGQWEYKEATLTASIGTDLAPAGYQAVFDLAEEKLGIHVEVEVRGGGDNGDAIIKTRLASGDMADLCGTNSGALLSALNPAEYFIDITNEDWADRLDDTYKQAVTIDGVVYGIPTSSAKGGVILYNKNVYEKYNLEVPKTWDEFLHNCDVLKEAGEVALIGSYADQWTTQFPFLGDYYNVMVKEPDFAEKFEKGEIKFATNEAGLRSWEKLADTTPYYNDDYMATTYNDACDMIVTGEGAHYFSSSQALSNIYELYGDEVNNVRAFAIPGDDPEEQGLTVWEPSSWYGNKNSGKVDDIKRLMEFMISDEALDVYTAALLPEGPYCVKGYKLPDNAYDAVKFDLQQYFDSGKTGLALEFITPVKGADCPAICQELGTGQTTPEEAAAAYDEDCKKQAAQLGLDW</sequence>
<feature type="region of interest" description="Disordered" evidence="1">
    <location>
        <begin position="18"/>
        <end position="63"/>
    </location>
</feature>
<dbReference type="Proteomes" id="UP000263014">
    <property type="component" value="Unassembled WGS sequence"/>
</dbReference>
<dbReference type="AlphaFoldDB" id="A0A374NYR2"/>
<dbReference type="InterPro" id="IPR050490">
    <property type="entry name" value="Bact_solute-bd_prot1"/>
</dbReference>
<dbReference type="SUPFAM" id="SSF53850">
    <property type="entry name" value="Periplasmic binding protein-like II"/>
    <property type="match status" value="1"/>
</dbReference>
<dbReference type="PANTHER" id="PTHR43649">
    <property type="entry name" value="ARABINOSE-BINDING PROTEIN-RELATED"/>
    <property type="match status" value="1"/>
</dbReference>
<name>A0A374NYR2_9FIRM</name>
<proteinExistence type="predicted"/>